<proteinExistence type="predicted"/>
<reference evidence="6" key="1">
    <citation type="submission" date="2023-01" db="EMBL/GenBank/DDBJ databases">
        <title>Metagenome sequencing of chrysophaentin producing Chrysophaeum taylorii.</title>
        <authorList>
            <person name="Davison J."/>
            <person name="Bewley C."/>
        </authorList>
    </citation>
    <scope>NUCLEOTIDE SEQUENCE</scope>
    <source>
        <strain evidence="6">NIES-1699</strain>
    </source>
</reference>
<dbReference type="PROSITE" id="PS51698">
    <property type="entry name" value="U_BOX"/>
    <property type="match status" value="1"/>
</dbReference>
<dbReference type="InterPro" id="IPR013083">
    <property type="entry name" value="Znf_RING/FYVE/PHD"/>
</dbReference>
<dbReference type="PROSITE" id="PS50297">
    <property type="entry name" value="ANK_REP_REGION"/>
    <property type="match status" value="6"/>
</dbReference>
<accession>A0AAD7UN52</accession>
<dbReference type="PANTHER" id="PTHR24193">
    <property type="entry name" value="ANKYRIN REPEAT PROTEIN"/>
    <property type="match status" value="1"/>
</dbReference>
<dbReference type="InterPro" id="IPR003613">
    <property type="entry name" value="Ubox_domain"/>
</dbReference>
<dbReference type="GO" id="GO:0004842">
    <property type="term" value="F:ubiquitin-protein transferase activity"/>
    <property type="evidence" value="ECO:0007669"/>
    <property type="project" value="InterPro"/>
</dbReference>
<dbReference type="SMART" id="SM00248">
    <property type="entry name" value="ANK"/>
    <property type="match status" value="11"/>
</dbReference>
<dbReference type="Pfam" id="PF12796">
    <property type="entry name" value="Ank_2"/>
    <property type="match status" value="3"/>
</dbReference>
<dbReference type="InterPro" id="IPR050663">
    <property type="entry name" value="Ankyrin-SOCS_Box"/>
</dbReference>
<comment type="caution">
    <text evidence="6">The sequence shown here is derived from an EMBL/GenBank/DDBJ whole genome shotgun (WGS) entry which is preliminary data.</text>
</comment>
<dbReference type="GO" id="GO:0000976">
    <property type="term" value="F:transcription cis-regulatory region binding"/>
    <property type="evidence" value="ECO:0007669"/>
    <property type="project" value="TreeGrafter"/>
</dbReference>
<dbReference type="CDD" id="cd16655">
    <property type="entry name" value="RING-Ubox_WDSUB1-like"/>
    <property type="match status" value="1"/>
</dbReference>
<dbReference type="SMART" id="SM00504">
    <property type="entry name" value="Ubox"/>
    <property type="match status" value="1"/>
</dbReference>
<feature type="domain" description="U-box" evidence="5">
    <location>
        <begin position="47"/>
        <end position="119"/>
    </location>
</feature>
<feature type="repeat" description="ANK" evidence="3">
    <location>
        <begin position="533"/>
        <end position="565"/>
    </location>
</feature>
<name>A0AAD7UN52_9STRA</name>
<feature type="repeat" description="ANK" evidence="3">
    <location>
        <begin position="435"/>
        <end position="467"/>
    </location>
</feature>
<feature type="repeat" description="ANK" evidence="3">
    <location>
        <begin position="285"/>
        <end position="317"/>
    </location>
</feature>
<protein>
    <recommendedName>
        <fullName evidence="5">U-box domain-containing protein</fullName>
    </recommendedName>
</protein>
<evidence type="ECO:0000259" key="5">
    <source>
        <dbReference type="PROSITE" id="PS51698"/>
    </source>
</evidence>
<organism evidence="6 7">
    <name type="scientific">Chrysophaeum taylorii</name>
    <dbReference type="NCBI Taxonomy" id="2483200"/>
    <lineage>
        <taxon>Eukaryota</taxon>
        <taxon>Sar</taxon>
        <taxon>Stramenopiles</taxon>
        <taxon>Ochrophyta</taxon>
        <taxon>Pelagophyceae</taxon>
        <taxon>Pelagomonadales</taxon>
        <taxon>Pelagomonadaceae</taxon>
        <taxon>Chrysophaeum</taxon>
    </lineage>
</organism>
<keyword evidence="7" id="KW-1185">Reference proteome</keyword>
<dbReference type="GO" id="GO:0016567">
    <property type="term" value="P:protein ubiquitination"/>
    <property type="evidence" value="ECO:0007669"/>
    <property type="project" value="InterPro"/>
</dbReference>
<dbReference type="SUPFAM" id="SSF57850">
    <property type="entry name" value="RING/U-box"/>
    <property type="match status" value="1"/>
</dbReference>
<feature type="repeat" description="ANK" evidence="3">
    <location>
        <begin position="566"/>
        <end position="598"/>
    </location>
</feature>
<evidence type="ECO:0000313" key="7">
    <source>
        <dbReference type="Proteomes" id="UP001230188"/>
    </source>
</evidence>
<keyword evidence="2 3" id="KW-0040">ANK repeat</keyword>
<feature type="repeat" description="ANK" evidence="3">
    <location>
        <begin position="600"/>
        <end position="632"/>
    </location>
</feature>
<evidence type="ECO:0000256" key="2">
    <source>
        <dbReference type="ARBA" id="ARBA00023043"/>
    </source>
</evidence>
<feature type="compositionally biased region" description="Low complexity" evidence="4">
    <location>
        <begin position="138"/>
        <end position="152"/>
    </location>
</feature>
<dbReference type="PROSITE" id="PS50088">
    <property type="entry name" value="ANK_REPEAT"/>
    <property type="match status" value="8"/>
</dbReference>
<dbReference type="GO" id="GO:0005634">
    <property type="term" value="C:nucleus"/>
    <property type="evidence" value="ECO:0007669"/>
    <property type="project" value="TreeGrafter"/>
</dbReference>
<evidence type="ECO:0000256" key="1">
    <source>
        <dbReference type="ARBA" id="ARBA00022737"/>
    </source>
</evidence>
<dbReference type="Pfam" id="PF04564">
    <property type="entry name" value="U-box"/>
    <property type="match status" value="1"/>
</dbReference>
<dbReference type="InterPro" id="IPR002110">
    <property type="entry name" value="Ankyrin_rpt"/>
</dbReference>
<dbReference type="Gene3D" id="3.30.40.10">
    <property type="entry name" value="Zinc/RING finger domain, C3HC4 (zinc finger)"/>
    <property type="match status" value="1"/>
</dbReference>
<dbReference type="Pfam" id="PF00023">
    <property type="entry name" value="Ank"/>
    <property type="match status" value="2"/>
</dbReference>
<dbReference type="SUPFAM" id="SSF48403">
    <property type="entry name" value="Ankyrin repeat"/>
    <property type="match status" value="2"/>
</dbReference>
<feature type="repeat" description="ANK" evidence="3">
    <location>
        <begin position="366"/>
        <end position="398"/>
    </location>
</feature>
<sequence length="664" mass="70362">METAMVGGTVVVVVVVCGLLLLLLLLLAAAVRRKIAKNKAPPPPAAPSKEEVTCPITLAQFVDPVVADDGYTYEREAIARWLATHDTSPQTREPMGKDLVPNQTLRAQINDGRAKAGLPPLPPTQHERPPPEQPSQPQPQAQAQAQTQEGQQRTVVRMSADQEVNQAIGTILASCPELRSLLPNLEAPQLRQLEETARSRPHLQHCATPLRRVLRRRQQGARDAAALPERVVAALRSDDPSPLVREDAALLCDGDATLHLAVWLQAHRCVERLLAIGPQRPATIDGAFPIHVAAARGAATVVARLLAAGADPNERAVGTPHPTQQQQQHRRPLCVGGARPLHMASSGGVVDVLARAGAPIDARDEHGSTPLHCATARGRVDAARALIAAGADVKAADFVEAQTALHRLAAHDRAQELVDALVAAGADVACETKLLGDAPLHIAAFRGNNSMVAALLRANAAQTPRKADGLTPCHLAASQGKHAAMELLLRASPDCANKDETVLHVAVRRKDLVGVEVVLAANAALVDAKRARDNSTPLHLAAALNFREGALALLNAGARVDARAVDSDQPIHVATWHNALDVADVLLARSADPNAARDKDRATPLHLASIRGLYAMASKLLDKGADRDAATLDGATPRDRAAQYQDQQMLDLLAPTTTATTTAT</sequence>
<feature type="repeat" description="ANK" evidence="3">
    <location>
        <begin position="400"/>
        <end position="433"/>
    </location>
</feature>
<feature type="repeat" description="ANK" evidence="3">
    <location>
        <begin position="468"/>
        <end position="500"/>
    </location>
</feature>
<evidence type="ECO:0000313" key="6">
    <source>
        <dbReference type="EMBL" id="KAJ8613487.1"/>
    </source>
</evidence>
<evidence type="ECO:0000256" key="4">
    <source>
        <dbReference type="SAM" id="MobiDB-lite"/>
    </source>
</evidence>
<dbReference type="Gene3D" id="1.25.40.20">
    <property type="entry name" value="Ankyrin repeat-containing domain"/>
    <property type="match status" value="4"/>
</dbReference>
<dbReference type="InterPro" id="IPR036770">
    <property type="entry name" value="Ankyrin_rpt-contain_sf"/>
</dbReference>
<keyword evidence="1" id="KW-0677">Repeat</keyword>
<dbReference type="GO" id="GO:0045944">
    <property type="term" value="P:positive regulation of transcription by RNA polymerase II"/>
    <property type="evidence" value="ECO:0007669"/>
    <property type="project" value="TreeGrafter"/>
</dbReference>
<gene>
    <name evidence="6" type="ORF">CTAYLR_002150</name>
</gene>
<dbReference type="Proteomes" id="UP001230188">
    <property type="component" value="Unassembled WGS sequence"/>
</dbReference>
<evidence type="ECO:0000256" key="3">
    <source>
        <dbReference type="PROSITE-ProRule" id="PRU00023"/>
    </source>
</evidence>
<feature type="region of interest" description="Disordered" evidence="4">
    <location>
        <begin position="113"/>
        <end position="154"/>
    </location>
</feature>
<dbReference type="EMBL" id="JAQMWT010000028">
    <property type="protein sequence ID" value="KAJ8613487.1"/>
    <property type="molecule type" value="Genomic_DNA"/>
</dbReference>
<dbReference type="PANTHER" id="PTHR24193:SF121">
    <property type="entry name" value="ADA2A-CONTAINING COMPLEX COMPONENT 3, ISOFORM D"/>
    <property type="match status" value="1"/>
</dbReference>
<dbReference type="AlphaFoldDB" id="A0AAD7UN52"/>